<sequence>MSSYFFSPQQHHHAASQHQALHHHQQQQQQQQQQHQQQQQQHPPPPTSHTAASASNAHHGSGGGGRRRGPKMSGHNNPQRQFRGVKSMRELAEAPAITAFRARFEAGRSFDLDDDLEFCPGLLTEDDLQSIHSYASDRSSLASISPDSSPLQHQIQPAQQVTPSISLSPASLNKSSVFSSAFGNSLHHMKLHQPSAVRTRNAIPIVNPSTGMRVSSPPGSQPRW</sequence>
<dbReference type="GeneID" id="69028081"/>
<feature type="compositionally biased region" description="Basic residues" evidence="1">
    <location>
        <begin position="10"/>
        <end position="25"/>
    </location>
</feature>
<dbReference type="PANTHER" id="PTHR39615:SF1">
    <property type="entry name" value="YALI0E17897P"/>
    <property type="match status" value="1"/>
</dbReference>
<dbReference type="PANTHER" id="PTHR39615">
    <property type="entry name" value="YALI0E17897P"/>
    <property type="match status" value="1"/>
</dbReference>
<proteinExistence type="predicted"/>
<accession>A0ABP2F4L8</accession>
<gene>
    <name evidence="2" type="ORF">BDCG_06160</name>
</gene>
<dbReference type="EMBL" id="EQ999978">
    <property type="protein sequence ID" value="EEQ91040.1"/>
    <property type="molecule type" value="Genomic_DNA"/>
</dbReference>
<feature type="region of interest" description="Disordered" evidence="1">
    <location>
        <begin position="1"/>
        <end position="84"/>
    </location>
</feature>
<dbReference type="RefSeq" id="XP_045277654.1">
    <property type="nucleotide sequence ID" value="XM_045421887.1"/>
</dbReference>
<dbReference type="Pfam" id="PF14618">
    <property type="entry name" value="DUF4452"/>
    <property type="match status" value="1"/>
</dbReference>
<dbReference type="InterPro" id="IPR027915">
    <property type="entry name" value="DUF4452"/>
</dbReference>
<organism evidence="2 3">
    <name type="scientific">Ajellomyces dermatitidis (strain ER-3 / ATCC MYA-2586)</name>
    <name type="common">Blastomyces dermatitidis</name>
    <dbReference type="NCBI Taxonomy" id="559297"/>
    <lineage>
        <taxon>Eukaryota</taxon>
        <taxon>Fungi</taxon>
        <taxon>Dikarya</taxon>
        <taxon>Ascomycota</taxon>
        <taxon>Pezizomycotina</taxon>
        <taxon>Eurotiomycetes</taxon>
        <taxon>Eurotiomycetidae</taxon>
        <taxon>Onygenales</taxon>
        <taxon>Ajellomycetaceae</taxon>
        <taxon>Blastomyces</taxon>
    </lineage>
</organism>
<feature type="compositionally biased region" description="Low complexity" evidence="1">
    <location>
        <begin position="26"/>
        <end position="41"/>
    </location>
</feature>
<evidence type="ECO:0000256" key="1">
    <source>
        <dbReference type="SAM" id="MobiDB-lite"/>
    </source>
</evidence>
<feature type="compositionally biased region" description="Low complexity" evidence="1">
    <location>
        <begin position="48"/>
        <end position="59"/>
    </location>
</feature>
<dbReference type="Proteomes" id="UP000002039">
    <property type="component" value="Unassembled WGS sequence"/>
</dbReference>
<keyword evidence="3" id="KW-1185">Reference proteome</keyword>
<feature type="region of interest" description="Disordered" evidence="1">
    <location>
        <begin position="205"/>
        <end position="224"/>
    </location>
</feature>
<evidence type="ECO:0000313" key="2">
    <source>
        <dbReference type="EMBL" id="EEQ91040.1"/>
    </source>
</evidence>
<protein>
    <submittedName>
        <fullName evidence="2">Uncharacterized protein</fullName>
    </submittedName>
</protein>
<evidence type="ECO:0000313" key="3">
    <source>
        <dbReference type="Proteomes" id="UP000002039"/>
    </source>
</evidence>
<reference evidence="3" key="1">
    <citation type="journal article" date="2015" name="PLoS Genet.">
        <title>The dynamic genome and transcriptome of the human fungal pathogen Blastomyces and close relative Emmonsia.</title>
        <authorList>
            <person name="Munoz J.F."/>
            <person name="Gauthier G.M."/>
            <person name="Desjardins C.A."/>
            <person name="Gallo J.E."/>
            <person name="Holder J."/>
            <person name="Sullivan T.D."/>
            <person name="Marty A.J."/>
            <person name="Carmen J.C."/>
            <person name="Chen Z."/>
            <person name="Ding L."/>
            <person name="Gujja S."/>
            <person name="Magrini V."/>
            <person name="Misas E."/>
            <person name="Mitreva M."/>
            <person name="Priest M."/>
            <person name="Saif S."/>
            <person name="Whiston E.A."/>
            <person name="Young S."/>
            <person name="Zeng Q."/>
            <person name="Goldman W.E."/>
            <person name="Mardis E.R."/>
            <person name="Taylor J.W."/>
            <person name="McEwen J.G."/>
            <person name="Clay O.K."/>
            <person name="Klein B.S."/>
            <person name="Cuomo C.A."/>
        </authorList>
    </citation>
    <scope>NUCLEOTIDE SEQUENCE [LARGE SCALE GENOMIC DNA]</scope>
    <source>
        <strain evidence="3">ER-3 / ATCC MYA-2586</strain>
    </source>
</reference>
<name>A0ABP2F4L8_AJEDR</name>